<accession>A0A224Y6M8</accession>
<proteinExistence type="predicted"/>
<dbReference type="AlphaFoldDB" id="A0A224Y6M8"/>
<dbReference type="EMBL" id="GFPF01002102">
    <property type="protein sequence ID" value="MAA13248.1"/>
    <property type="molecule type" value="Transcribed_RNA"/>
</dbReference>
<protein>
    <submittedName>
        <fullName evidence="1">Uncharacterized protein</fullName>
    </submittedName>
</protein>
<reference evidence="1" key="1">
    <citation type="journal article" date="2017" name="Parasit. Vectors">
        <title>Sialotranscriptomics of Rhipicephalus zambeziensis reveals intricate expression profiles of secretory proteins and suggests tight temporal transcriptional regulation during blood-feeding.</title>
        <authorList>
            <person name="de Castro M.H."/>
            <person name="de Klerk D."/>
            <person name="Pienaar R."/>
            <person name="Rees D.J.G."/>
            <person name="Mans B.J."/>
        </authorList>
    </citation>
    <scope>NUCLEOTIDE SEQUENCE</scope>
    <source>
        <tissue evidence="1">Salivary glands</tissue>
    </source>
</reference>
<organism evidence="1">
    <name type="scientific">Rhipicephalus zambeziensis</name>
    <dbReference type="NCBI Taxonomy" id="60191"/>
    <lineage>
        <taxon>Eukaryota</taxon>
        <taxon>Metazoa</taxon>
        <taxon>Ecdysozoa</taxon>
        <taxon>Arthropoda</taxon>
        <taxon>Chelicerata</taxon>
        <taxon>Arachnida</taxon>
        <taxon>Acari</taxon>
        <taxon>Parasitiformes</taxon>
        <taxon>Ixodida</taxon>
        <taxon>Ixodoidea</taxon>
        <taxon>Ixodidae</taxon>
        <taxon>Rhipicephalinae</taxon>
        <taxon>Rhipicephalus</taxon>
        <taxon>Rhipicephalus</taxon>
    </lineage>
</organism>
<evidence type="ECO:0000313" key="1">
    <source>
        <dbReference type="EMBL" id="MAA13248.1"/>
    </source>
</evidence>
<sequence length="83" mass="9077">MAESGMYPRIVGTSHVLCHDSRKRVSGLELAYSSSSSASSSWRIMVTLHVLCRDDSVIVITLAWLHRGSDGQASTLRSFAPKI</sequence>
<name>A0A224Y6M8_9ACAR</name>